<dbReference type="GO" id="GO:0006213">
    <property type="term" value="P:pyrimidine nucleoside metabolic process"/>
    <property type="evidence" value="ECO:0007669"/>
    <property type="project" value="InterPro"/>
</dbReference>
<dbReference type="InterPro" id="IPR036566">
    <property type="entry name" value="PYNP-like_C_sf"/>
</dbReference>
<dbReference type="OrthoDB" id="9763887at2"/>
<dbReference type="NCBIfam" id="TIGR02644">
    <property type="entry name" value="Y_phosphoryl"/>
    <property type="match status" value="1"/>
</dbReference>
<dbReference type="PROSITE" id="PS00647">
    <property type="entry name" value="THYMID_PHOSPHORYLASE"/>
    <property type="match status" value="1"/>
</dbReference>
<gene>
    <name evidence="8" type="primary">pdp</name>
    <name evidence="8" type="ORF">MFFC18_06840</name>
</gene>
<dbReference type="EC" id="2.4.2.4" evidence="3"/>
<dbReference type="SUPFAM" id="SSF47648">
    <property type="entry name" value="Nucleoside phosphorylase/phosphoribosyltransferase N-terminal domain"/>
    <property type="match status" value="1"/>
</dbReference>
<keyword evidence="9" id="KW-1185">Reference proteome</keyword>
<evidence type="ECO:0000256" key="1">
    <source>
        <dbReference type="ARBA" id="ARBA00006915"/>
    </source>
</evidence>
<dbReference type="GO" id="GO:0009032">
    <property type="term" value="F:thymidine phosphorylase activity"/>
    <property type="evidence" value="ECO:0007669"/>
    <property type="project" value="UniProtKB-EC"/>
</dbReference>
<dbReference type="InterPro" id="IPR017872">
    <property type="entry name" value="Pyrmidine_PPase_CS"/>
</dbReference>
<feature type="domain" description="Pyrimidine nucleoside phosphorylase C-terminal" evidence="7">
    <location>
        <begin position="338"/>
        <end position="409"/>
    </location>
</feature>
<accession>A0A5B9PCG1</accession>
<evidence type="ECO:0000256" key="6">
    <source>
        <dbReference type="ARBA" id="ARBA00048550"/>
    </source>
</evidence>
<evidence type="ECO:0000256" key="4">
    <source>
        <dbReference type="ARBA" id="ARBA00022676"/>
    </source>
</evidence>
<dbReference type="InterPro" id="IPR018090">
    <property type="entry name" value="Pyrmidine_PPas_bac/euk"/>
</dbReference>
<keyword evidence="5 8" id="KW-0808">Transferase</keyword>
<dbReference type="GO" id="GO:0005829">
    <property type="term" value="C:cytosol"/>
    <property type="evidence" value="ECO:0007669"/>
    <property type="project" value="TreeGrafter"/>
</dbReference>
<dbReference type="AlphaFoldDB" id="A0A5B9PCG1"/>
<dbReference type="SUPFAM" id="SSF52418">
    <property type="entry name" value="Nucleoside phosphorylase/phosphoribosyltransferase catalytic domain"/>
    <property type="match status" value="1"/>
</dbReference>
<dbReference type="PANTHER" id="PTHR10515:SF0">
    <property type="entry name" value="THYMIDINE PHOSPHORYLASE"/>
    <property type="match status" value="1"/>
</dbReference>
<dbReference type="GO" id="GO:0006206">
    <property type="term" value="P:pyrimidine nucleobase metabolic process"/>
    <property type="evidence" value="ECO:0007669"/>
    <property type="project" value="InterPro"/>
</dbReference>
<evidence type="ECO:0000313" key="8">
    <source>
        <dbReference type="EMBL" id="QEG20833.1"/>
    </source>
</evidence>
<proteinExistence type="inferred from homology"/>
<dbReference type="Pfam" id="PF02885">
    <property type="entry name" value="Glycos_trans_3N"/>
    <property type="match status" value="1"/>
</dbReference>
<evidence type="ECO:0000256" key="2">
    <source>
        <dbReference type="ARBA" id="ARBA00011738"/>
    </source>
</evidence>
<evidence type="ECO:0000256" key="5">
    <source>
        <dbReference type="ARBA" id="ARBA00022679"/>
    </source>
</evidence>
<dbReference type="NCBIfam" id="NF004490">
    <property type="entry name" value="PRK05820.1"/>
    <property type="match status" value="1"/>
</dbReference>
<dbReference type="SUPFAM" id="SSF54680">
    <property type="entry name" value="Pyrimidine nucleoside phosphorylase C-terminal domain"/>
    <property type="match status" value="1"/>
</dbReference>
<comment type="similarity">
    <text evidence="1">Belongs to the thymidine/pyrimidine-nucleoside phosphorylase family.</text>
</comment>
<dbReference type="EMBL" id="CP042912">
    <property type="protein sequence ID" value="QEG20833.1"/>
    <property type="molecule type" value="Genomic_DNA"/>
</dbReference>
<dbReference type="RefSeq" id="WP_075085232.1">
    <property type="nucleotide sequence ID" value="NZ_CP042912.1"/>
</dbReference>
<protein>
    <recommendedName>
        <fullName evidence="3">thymidine phosphorylase</fullName>
        <ecNumber evidence="3">2.4.2.4</ecNumber>
    </recommendedName>
</protein>
<dbReference type="GO" id="GO:0004645">
    <property type="term" value="F:1,4-alpha-oligoglucan phosphorylase activity"/>
    <property type="evidence" value="ECO:0007669"/>
    <property type="project" value="InterPro"/>
</dbReference>
<dbReference type="InterPro" id="IPR017459">
    <property type="entry name" value="Glycosyl_Trfase_fam3_N_dom"/>
</dbReference>
<dbReference type="Pfam" id="PF07831">
    <property type="entry name" value="PYNP_C"/>
    <property type="match status" value="1"/>
</dbReference>
<dbReference type="InterPro" id="IPR000312">
    <property type="entry name" value="Glycosyl_Trfase_fam3"/>
</dbReference>
<dbReference type="SMART" id="SM00941">
    <property type="entry name" value="PYNP_C"/>
    <property type="match status" value="1"/>
</dbReference>
<dbReference type="InterPro" id="IPR000053">
    <property type="entry name" value="Thymidine/pyrmidine_PPase"/>
</dbReference>
<dbReference type="Gene3D" id="3.90.1170.30">
    <property type="entry name" value="Pyrimidine nucleoside phosphorylase-like, C-terminal domain"/>
    <property type="match status" value="1"/>
</dbReference>
<dbReference type="Gene3D" id="1.20.970.10">
    <property type="entry name" value="Transferase, Pyrimidine Nucleoside Phosphorylase, Chain C"/>
    <property type="match status" value="1"/>
</dbReference>
<sequence>MNVAQIIEAKREGKELDADSIGQLLAGYADGSVPDYQMSAFAMAVFFQSMTKDEIVSLTRAMINSGDTMKWESSKPAVDKHSTGGVGDKISIVLAPMLACCDVEVPMISGRGLGSTGGTLDKLESIQGYRTDLSSDEFRSIVNWCGCSIASASEKLAPADRKLYALRDVTGTVPSIPLIVGSILSKKIAAGVDALVLDVKWGSGAFMKTIDKAQQLAEMLTVVGNELGTKTIAEISDMNQPLGKMIGNSVEIDESVEVLQGKGPDDVRELTLLLGSRLLVAANVEQDVEAASQRLQTTIDDGSALKKLAEMVEAHGGDLNQPRERADSHPVTSMESGTISRINTDRLGLAVIEMGGGRKKIGDPIDHACGIEFLVRIGDKINKGDVVANVFCDAKLAAVATNLVGASIGI</sequence>
<evidence type="ECO:0000256" key="3">
    <source>
        <dbReference type="ARBA" id="ARBA00011892"/>
    </source>
</evidence>
<organism evidence="8 9">
    <name type="scientific">Mariniblastus fucicola</name>
    <dbReference type="NCBI Taxonomy" id="980251"/>
    <lineage>
        <taxon>Bacteria</taxon>
        <taxon>Pseudomonadati</taxon>
        <taxon>Planctomycetota</taxon>
        <taxon>Planctomycetia</taxon>
        <taxon>Pirellulales</taxon>
        <taxon>Pirellulaceae</taxon>
        <taxon>Mariniblastus</taxon>
    </lineage>
</organism>
<dbReference type="InterPro" id="IPR036320">
    <property type="entry name" value="Glycosyl_Trfase_fam3_N_dom_sf"/>
</dbReference>
<dbReference type="KEGG" id="mff:MFFC18_06840"/>
<dbReference type="STRING" id="980251.GCA_001642875_03017"/>
<reference evidence="8 9" key="1">
    <citation type="submission" date="2019-08" db="EMBL/GenBank/DDBJ databases">
        <title>Deep-cultivation of Planctomycetes and their phenomic and genomic characterization uncovers novel biology.</title>
        <authorList>
            <person name="Wiegand S."/>
            <person name="Jogler M."/>
            <person name="Boedeker C."/>
            <person name="Pinto D."/>
            <person name="Vollmers J."/>
            <person name="Rivas-Marin E."/>
            <person name="Kohn T."/>
            <person name="Peeters S.H."/>
            <person name="Heuer A."/>
            <person name="Rast P."/>
            <person name="Oberbeckmann S."/>
            <person name="Bunk B."/>
            <person name="Jeske O."/>
            <person name="Meyerdierks A."/>
            <person name="Storesund J.E."/>
            <person name="Kallscheuer N."/>
            <person name="Luecker S."/>
            <person name="Lage O.M."/>
            <person name="Pohl T."/>
            <person name="Merkel B.J."/>
            <person name="Hornburger P."/>
            <person name="Mueller R.-W."/>
            <person name="Bruemmer F."/>
            <person name="Labrenz M."/>
            <person name="Spormann A.M."/>
            <person name="Op den Camp H."/>
            <person name="Overmann J."/>
            <person name="Amann R."/>
            <person name="Jetten M.S.M."/>
            <person name="Mascher T."/>
            <person name="Medema M.H."/>
            <person name="Devos D.P."/>
            <person name="Kaster A.-K."/>
            <person name="Ovreas L."/>
            <person name="Rohde M."/>
            <person name="Galperin M.Y."/>
            <person name="Jogler C."/>
        </authorList>
    </citation>
    <scope>NUCLEOTIDE SEQUENCE [LARGE SCALE GENOMIC DNA]</scope>
    <source>
        <strain evidence="8 9">FC18</strain>
    </source>
</reference>
<comment type="subunit">
    <text evidence="2">Homodimer.</text>
</comment>
<dbReference type="Proteomes" id="UP000322214">
    <property type="component" value="Chromosome"/>
</dbReference>
<comment type="catalytic activity">
    <reaction evidence="6">
        <text>thymidine + phosphate = 2-deoxy-alpha-D-ribose 1-phosphate + thymine</text>
        <dbReference type="Rhea" id="RHEA:16037"/>
        <dbReference type="ChEBI" id="CHEBI:17748"/>
        <dbReference type="ChEBI" id="CHEBI:17821"/>
        <dbReference type="ChEBI" id="CHEBI:43474"/>
        <dbReference type="ChEBI" id="CHEBI:57259"/>
        <dbReference type="EC" id="2.4.2.4"/>
    </reaction>
</comment>
<keyword evidence="4 8" id="KW-0328">Glycosyltransferase</keyword>
<evidence type="ECO:0000259" key="7">
    <source>
        <dbReference type="SMART" id="SM00941"/>
    </source>
</evidence>
<dbReference type="PIRSF" id="PIRSF000478">
    <property type="entry name" value="TP_PyNP"/>
    <property type="match status" value="1"/>
</dbReference>
<dbReference type="Pfam" id="PF00591">
    <property type="entry name" value="Glycos_transf_3"/>
    <property type="match status" value="1"/>
</dbReference>
<evidence type="ECO:0000313" key="9">
    <source>
        <dbReference type="Proteomes" id="UP000322214"/>
    </source>
</evidence>
<dbReference type="FunFam" id="3.40.1030.10:FF:000003">
    <property type="entry name" value="Pyrimidine-nucleoside phosphorylase"/>
    <property type="match status" value="1"/>
</dbReference>
<dbReference type="Gene3D" id="3.40.1030.10">
    <property type="entry name" value="Nucleoside phosphorylase/phosphoribosyltransferase catalytic domain"/>
    <property type="match status" value="1"/>
</dbReference>
<dbReference type="PANTHER" id="PTHR10515">
    <property type="entry name" value="THYMIDINE PHOSPHORYLASE"/>
    <property type="match status" value="1"/>
</dbReference>
<dbReference type="InterPro" id="IPR035902">
    <property type="entry name" value="Nuc_phospho_transferase"/>
</dbReference>
<dbReference type="InterPro" id="IPR013102">
    <property type="entry name" value="PYNP_C"/>
</dbReference>
<name>A0A5B9PCG1_9BACT</name>